<keyword evidence="5 7" id="KW-0408">Iron</keyword>
<dbReference type="InterPro" id="IPR002401">
    <property type="entry name" value="Cyt_P450_E_grp-I"/>
</dbReference>
<comment type="caution">
    <text evidence="9">The sequence shown here is derived from an EMBL/GenBank/DDBJ whole genome shotgun (WGS) entry which is preliminary data.</text>
</comment>
<comment type="cofactor">
    <cofactor evidence="1 7">
        <name>heme</name>
        <dbReference type="ChEBI" id="CHEBI:30413"/>
    </cofactor>
</comment>
<evidence type="ECO:0000256" key="7">
    <source>
        <dbReference type="PIRSR" id="PIRSR602401-1"/>
    </source>
</evidence>
<reference evidence="9" key="1">
    <citation type="submission" date="2020-01" db="EMBL/GenBank/DDBJ databases">
        <authorList>
            <consortium name="DOE Joint Genome Institute"/>
            <person name="Haridas S."/>
            <person name="Albert R."/>
            <person name="Binder M."/>
            <person name="Bloem J."/>
            <person name="Labutti K."/>
            <person name="Salamov A."/>
            <person name="Andreopoulos B."/>
            <person name="Baker S.E."/>
            <person name="Barry K."/>
            <person name="Bills G."/>
            <person name="Bluhm B.H."/>
            <person name="Cannon C."/>
            <person name="Castanera R."/>
            <person name="Culley D.E."/>
            <person name="Daum C."/>
            <person name="Ezra D."/>
            <person name="Gonzalez J.B."/>
            <person name="Henrissat B."/>
            <person name="Kuo A."/>
            <person name="Liang C."/>
            <person name="Lipzen A."/>
            <person name="Lutzoni F."/>
            <person name="Magnuson J."/>
            <person name="Mondo S."/>
            <person name="Nolan M."/>
            <person name="Ohm R."/>
            <person name="Pangilinan J."/>
            <person name="Park H.-J."/>
            <person name="Ramirez L."/>
            <person name="Alfaro M."/>
            <person name="Sun H."/>
            <person name="Tritt A."/>
            <person name="Yoshinaga Y."/>
            <person name="Zwiers L.-H."/>
            <person name="Turgeon B.G."/>
            <person name="Goodwin S.B."/>
            <person name="Spatafora J.W."/>
            <person name="Crous P.W."/>
            <person name="Grigoriev I.V."/>
        </authorList>
    </citation>
    <scope>NUCLEOTIDE SEQUENCE</scope>
    <source>
        <strain evidence="9">CBS 394.84</strain>
    </source>
</reference>
<evidence type="ECO:0000256" key="5">
    <source>
        <dbReference type="ARBA" id="ARBA00023004"/>
    </source>
</evidence>
<feature type="binding site" description="axial binding residue" evidence="7">
    <location>
        <position position="473"/>
    </location>
    <ligand>
        <name>heme</name>
        <dbReference type="ChEBI" id="CHEBI:30413"/>
    </ligand>
    <ligandPart>
        <name>Fe</name>
        <dbReference type="ChEBI" id="CHEBI:18248"/>
    </ligandPart>
</feature>
<dbReference type="PANTHER" id="PTHR24305:SF187">
    <property type="entry name" value="P450, PUTATIVE (EUROFUNG)-RELATED"/>
    <property type="match status" value="1"/>
</dbReference>
<keyword evidence="10" id="KW-1185">Reference proteome</keyword>
<dbReference type="GO" id="GO:0005506">
    <property type="term" value="F:iron ion binding"/>
    <property type="evidence" value="ECO:0007669"/>
    <property type="project" value="InterPro"/>
</dbReference>
<dbReference type="SUPFAM" id="SSF48264">
    <property type="entry name" value="Cytochrome P450"/>
    <property type="match status" value="1"/>
</dbReference>
<keyword evidence="8" id="KW-0472">Membrane</keyword>
<evidence type="ECO:0000256" key="4">
    <source>
        <dbReference type="ARBA" id="ARBA00023002"/>
    </source>
</evidence>
<dbReference type="RefSeq" id="XP_040783311.1">
    <property type="nucleotide sequence ID" value="XM_040930467.1"/>
</dbReference>
<keyword evidence="3 7" id="KW-0479">Metal-binding</keyword>
<dbReference type="AlphaFoldDB" id="A0A9P4G803"/>
<dbReference type="PRINTS" id="PR00463">
    <property type="entry name" value="EP450I"/>
</dbReference>
<keyword evidence="4" id="KW-0560">Oxidoreductase</keyword>
<dbReference type="GeneID" id="63847719"/>
<evidence type="ECO:0000313" key="9">
    <source>
        <dbReference type="EMBL" id="KAF1840748.1"/>
    </source>
</evidence>
<dbReference type="CDD" id="cd11061">
    <property type="entry name" value="CYP67-like"/>
    <property type="match status" value="1"/>
</dbReference>
<dbReference type="Proteomes" id="UP000800039">
    <property type="component" value="Unassembled WGS sequence"/>
</dbReference>
<evidence type="ECO:0000256" key="8">
    <source>
        <dbReference type="SAM" id="Phobius"/>
    </source>
</evidence>
<proteinExistence type="inferred from homology"/>
<dbReference type="PANTHER" id="PTHR24305">
    <property type="entry name" value="CYTOCHROME P450"/>
    <property type="match status" value="1"/>
</dbReference>
<dbReference type="GO" id="GO:0016705">
    <property type="term" value="F:oxidoreductase activity, acting on paired donors, with incorporation or reduction of molecular oxygen"/>
    <property type="evidence" value="ECO:0007669"/>
    <property type="project" value="InterPro"/>
</dbReference>
<organism evidence="9 10">
    <name type="scientific">Cucurbitaria berberidis CBS 394.84</name>
    <dbReference type="NCBI Taxonomy" id="1168544"/>
    <lineage>
        <taxon>Eukaryota</taxon>
        <taxon>Fungi</taxon>
        <taxon>Dikarya</taxon>
        <taxon>Ascomycota</taxon>
        <taxon>Pezizomycotina</taxon>
        <taxon>Dothideomycetes</taxon>
        <taxon>Pleosporomycetidae</taxon>
        <taxon>Pleosporales</taxon>
        <taxon>Pleosporineae</taxon>
        <taxon>Cucurbitariaceae</taxon>
        <taxon>Cucurbitaria</taxon>
    </lineage>
</organism>
<gene>
    <name evidence="9" type="ORF">K460DRAFT_321179</name>
</gene>
<dbReference type="Pfam" id="PF00067">
    <property type="entry name" value="p450"/>
    <property type="match status" value="1"/>
</dbReference>
<keyword evidence="8" id="KW-0812">Transmembrane</keyword>
<protein>
    <submittedName>
        <fullName evidence="9">Cytochrome P450</fullName>
    </submittedName>
</protein>
<dbReference type="GO" id="GO:0004497">
    <property type="term" value="F:monooxygenase activity"/>
    <property type="evidence" value="ECO:0007669"/>
    <property type="project" value="UniProtKB-KW"/>
</dbReference>
<evidence type="ECO:0000256" key="2">
    <source>
        <dbReference type="ARBA" id="ARBA00010617"/>
    </source>
</evidence>
<name>A0A9P4G803_9PLEO</name>
<dbReference type="InterPro" id="IPR001128">
    <property type="entry name" value="Cyt_P450"/>
</dbReference>
<evidence type="ECO:0000256" key="6">
    <source>
        <dbReference type="ARBA" id="ARBA00023033"/>
    </source>
</evidence>
<accession>A0A9P4G803</accession>
<comment type="similarity">
    <text evidence="2">Belongs to the cytochrome P450 family.</text>
</comment>
<sequence>METTNMESIPMSVLVLAPLSAITLHELVLRRVEVDHLALPLIVTSSTIYWALVYYIGFFSATVVTASFWIPLWLYIATYRAFFHPLKDYPGPLGAKLSSWWAVKQTWASNFHYHRVQQQLQKEYGDYVRTGPRELSIFDPAAVQPIMGFQSRTTKGPFYDVMEKSLHLNRDKVFHRQRRRIWDNAMKTSLSDFAPHIEMFTDQLITRLREEEGKAVPLLEYVTYYSYDVMAALAFGKPMGFITGQSSDVAESILSTFTRGVNALGLMYHMPWLMNALGVLTSIAGPMREWRDFSVNQMKARMALKDARPDLISHLINNTANNESGHNLLYGESRLIISAGSETVSSALTFVFMHLAVYPSYMHAIRKEYRKHEAEYNCERPLPLLDAVIQESMRLWPSVLFASQRVTPPEGLTINGHFIPGNMIINMPPFTIYRDPRNFVDPDSFIPERWTDRPDLVLDKSAFHPFSTGPYSCAGKGLAMMELRSVVGRVLDEFDIVLPEGFVSEHYFEDIKEHFTAGPPRLLVQFVSTK</sequence>
<feature type="transmembrane region" description="Helical" evidence="8">
    <location>
        <begin position="54"/>
        <end position="77"/>
    </location>
</feature>
<dbReference type="InterPro" id="IPR050121">
    <property type="entry name" value="Cytochrome_P450_monoxygenase"/>
</dbReference>
<dbReference type="InterPro" id="IPR036396">
    <property type="entry name" value="Cyt_P450_sf"/>
</dbReference>
<evidence type="ECO:0000256" key="3">
    <source>
        <dbReference type="ARBA" id="ARBA00022723"/>
    </source>
</evidence>
<dbReference type="EMBL" id="ML976619">
    <property type="protein sequence ID" value="KAF1840748.1"/>
    <property type="molecule type" value="Genomic_DNA"/>
</dbReference>
<evidence type="ECO:0000256" key="1">
    <source>
        <dbReference type="ARBA" id="ARBA00001971"/>
    </source>
</evidence>
<dbReference type="Gene3D" id="1.10.630.10">
    <property type="entry name" value="Cytochrome P450"/>
    <property type="match status" value="1"/>
</dbReference>
<dbReference type="GO" id="GO:0020037">
    <property type="term" value="F:heme binding"/>
    <property type="evidence" value="ECO:0007669"/>
    <property type="project" value="InterPro"/>
</dbReference>
<evidence type="ECO:0000313" key="10">
    <source>
        <dbReference type="Proteomes" id="UP000800039"/>
    </source>
</evidence>
<dbReference type="OrthoDB" id="6692864at2759"/>
<keyword evidence="7" id="KW-0349">Heme</keyword>
<keyword evidence="8" id="KW-1133">Transmembrane helix</keyword>
<keyword evidence="6" id="KW-0503">Monooxygenase</keyword>
<dbReference type="PRINTS" id="PR00385">
    <property type="entry name" value="P450"/>
</dbReference>